<dbReference type="Pfam" id="PF02709">
    <property type="entry name" value="Glyco_transf_7C"/>
    <property type="match status" value="1"/>
</dbReference>
<sequence length="288" mass="34073">MKISIVIPYFNNAASLVKVLESLILINKSHKIQVVIVDDCSDDFNEYSYEIYNRIRKIQYYNIIHLWKNRGRAYARNIGVKKAFFENVLFLDADRLLSKKAFSSPVFSDQYIESGIRIGPIFDTYIQLKQLNNIDKFMENPEMVRKYSYYRFIENFVNDNGCIILKNSWLATFSGAMLISKKNFYTVGGFDADFKKWGMENLELGFRISNKLGLKYHIEKSFVTYHLVHKRDKNFYNDGIKESTEIFYQKWHDDRVLKLRGLLQGTISVGEFENNPDFSQYYYKRPLI</sequence>
<dbReference type="CDD" id="cd00761">
    <property type="entry name" value="Glyco_tranf_GTA_type"/>
    <property type="match status" value="1"/>
</dbReference>
<accession>A0A850R477</accession>
<dbReference type="RefSeq" id="WP_176943336.1">
    <property type="nucleotide sequence ID" value="NZ_JABZEC010000012.1"/>
</dbReference>
<dbReference type="PANTHER" id="PTHR43685">
    <property type="entry name" value="GLYCOSYLTRANSFERASE"/>
    <property type="match status" value="1"/>
</dbReference>
<evidence type="ECO:0000259" key="2">
    <source>
        <dbReference type="Pfam" id="PF00535"/>
    </source>
</evidence>
<dbReference type="AlphaFoldDB" id="A0A850R477"/>
<organism evidence="4 5">
    <name type="scientific">Bombilactobacillus apium</name>
    <dbReference type="NCBI Taxonomy" id="2675299"/>
    <lineage>
        <taxon>Bacteria</taxon>
        <taxon>Bacillati</taxon>
        <taxon>Bacillota</taxon>
        <taxon>Bacilli</taxon>
        <taxon>Lactobacillales</taxon>
        <taxon>Lactobacillaceae</taxon>
        <taxon>Bombilactobacillus</taxon>
    </lineage>
</organism>
<gene>
    <name evidence="4" type="ORF">HU830_08560</name>
</gene>
<reference evidence="4 5" key="1">
    <citation type="submission" date="2020-06" db="EMBL/GenBank/DDBJ databases">
        <authorList>
            <person name="Kang J."/>
        </authorList>
    </citation>
    <scope>NUCLEOTIDE SEQUENCE [LARGE SCALE GENOMIC DNA]</scope>
    <source>
        <strain evidence="4 5">DCY120</strain>
    </source>
</reference>
<dbReference type="SUPFAM" id="SSF53448">
    <property type="entry name" value="Nucleotide-diphospho-sugar transferases"/>
    <property type="match status" value="1"/>
</dbReference>
<dbReference type="Proteomes" id="UP000563523">
    <property type="component" value="Unassembled WGS sequence"/>
</dbReference>
<feature type="domain" description="Galactosyltransferase C-terminal" evidence="3">
    <location>
        <begin position="169"/>
        <end position="214"/>
    </location>
</feature>
<dbReference type="InterPro" id="IPR027791">
    <property type="entry name" value="Galactosyl_T_C"/>
</dbReference>
<dbReference type="GO" id="GO:0016740">
    <property type="term" value="F:transferase activity"/>
    <property type="evidence" value="ECO:0007669"/>
    <property type="project" value="UniProtKB-KW"/>
</dbReference>
<proteinExistence type="predicted"/>
<feature type="domain" description="Glycosyltransferase 2-like" evidence="2">
    <location>
        <begin position="4"/>
        <end position="102"/>
    </location>
</feature>
<dbReference type="InterPro" id="IPR029044">
    <property type="entry name" value="Nucleotide-diphossugar_trans"/>
</dbReference>
<evidence type="ECO:0000313" key="5">
    <source>
        <dbReference type="Proteomes" id="UP000563523"/>
    </source>
</evidence>
<dbReference type="Gene3D" id="3.90.550.10">
    <property type="entry name" value="Spore Coat Polysaccharide Biosynthesis Protein SpsA, Chain A"/>
    <property type="match status" value="1"/>
</dbReference>
<dbReference type="PANTHER" id="PTHR43685:SF2">
    <property type="entry name" value="GLYCOSYLTRANSFERASE 2-LIKE DOMAIN-CONTAINING PROTEIN"/>
    <property type="match status" value="1"/>
</dbReference>
<name>A0A850R477_9LACO</name>
<dbReference type="InterPro" id="IPR050834">
    <property type="entry name" value="Glycosyltransf_2"/>
</dbReference>
<evidence type="ECO:0000256" key="1">
    <source>
        <dbReference type="ARBA" id="ARBA00022679"/>
    </source>
</evidence>
<evidence type="ECO:0000313" key="4">
    <source>
        <dbReference type="EMBL" id="NVY97170.1"/>
    </source>
</evidence>
<evidence type="ECO:0000259" key="3">
    <source>
        <dbReference type="Pfam" id="PF02709"/>
    </source>
</evidence>
<keyword evidence="5" id="KW-1185">Reference proteome</keyword>
<dbReference type="EMBL" id="JABZEC010000012">
    <property type="protein sequence ID" value="NVY97170.1"/>
    <property type="molecule type" value="Genomic_DNA"/>
</dbReference>
<protein>
    <submittedName>
        <fullName evidence="4">Glycosyltransferase family 2 protein</fullName>
    </submittedName>
</protein>
<dbReference type="Pfam" id="PF00535">
    <property type="entry name" value="Glycos_transf_2"/>
    <property type="match status" value="1"/>
</dbReference>
<dbReference type="InterPro" id="IPR001173">
    <property type="entry name" value="Glyco_trans_2-like"/>
</dbReference>
<comment type="caution">
    <text evidence="4">The sequence shown here is derived from an EMBL/GenBank/DDBJ whole genome shotgun (WGS) entry which is preliminary data.</text>
</comment>
<keyword evidence="1 4" id="KW-0808">Transferase</keyword>